<accession>A0ABY9SNN0</accession>
<dbReference type="Proteomes" id="UP001258940">
    <property type="component" value="Chromosome"/>
</dbReference>
<evidence type="ECO:0000313" key="3">
    <source>
        <dbReference type="Proteomes" id="UP001258940"/>
    </source>
</evidence>
<evidence type="ECO:0008006" key="4">
    <source>
        <dbReference type="Google" id="ProtNLM"/>
    </source>
</evidence>
<proteinExistence type="predicted"/>
<dbReference type="RefSeq" id="WP_309668824.1">
    <property type="nucleotide sequence ID" value="NZ_CP127845.1"/>
</dbReference>
<reference evidence="2 3" key="1">
    <citation type="journal article" date="2023" name="J Bioinform Genom">
        <title>Complete genome sequence of the bacterium Pseudomonas shirazica hy376 from natural waters of algiers.</title>
        <authorList>
            <person name="Haffaressas Y."/>
            <person name="Seghouani N."/>
            <person name="Arzamasceva V.O."/>
            <person name="Tepeeva A.N."/>
            <person name="Vasilenko O.V."/>
        </authorList>
    </citation>
    <scope>NUCLEOTIDE SEQUENCE [LARGE SCALE GENOMIC DNA]</scope>
    <source>
        <strain evidence="2 3">HY376</strain>
    </source>
</reference>
<gene>
    <name evidence="2" type="ORF">QR297_16990</name>
</gene>
<organism evidence="2 3">
    <name type="scientific">Pseudomonas shirazica</name>
    <dbReference type="NCBI Taxonomy" id="1940636"/>
    <lineage>
        <taxon>Bacteria</taxon>
        <taxon>Pseudomonadati</taxon>
        <taxon>Pseudomonadota</taxon>
        <taxon>Gammaproteobacteria</taxon>
        <taxon>Pseudomonadales</taxon>
        <taxon>Pseudomonadaceae</taxon>
        <taxon>Pseudomonas</taxon>
    </lineage>
</organism>
<keyword evidence="1" id="KW-0812">Transmembrane</keyword>
<keyword evidence="1" id="KW-1133">Transmembrane helix</keyword>
<evidence type="ECO:0000313" key="2">
    <source>
        <dbReference type="EMBL" id="WMY83661.1"/>
    </source>
</evidence>
<feature type="transmembrane region" description="Helical" evidence="1">
    <location>
        <begin position="6"/>
        <end position="25"/>
    </location>
</feature>
<keyword evidence="3" id="KW-1185">Reference proteome</keyword>
<keyword evidence="1" id="KW-0472">Membrane</keyword>
<name>A0ABY9SNN0_9PSED</name>
<sequence length="166" mass="18641">MQTAEIISTLGLFVTIAVATGGWFWQRWQERTSVRVAIVAEVLALKKIAEERRYLPVLTEIAEALRVLPEEGRQVAALQVRIPEHYCRVYVANVGKLGHLRPEDAQLVVSFYQYVDSVVQDVTEGGHIYQGTNDPETFTEAAIVLQLALDAAQKLADRHAKTTRLR</sequence>
<evidence type="ECO:0000256" key="1">
    <source>
        <dbReference type="SAM" id="Phobius"/>
    </source>
</evidence>
<dbReference type="EMBL" id="CP127845">
    <property type="protein sequence ID" value="WMY83661.1"/>
    <property type="molecule type" value="Genomic_DNA"/>
</dbReference>
<protein>
    <recommendedName>
        <fullName evidence="4">DUF2489 domain-containing protein</fullName>
    </recommendedName>
</protein>